<feature type="domain" description="VOC" evidence="2">
    <location>
        <begin position="4"/>
        <end position="124"/>
    </location>
</feature>
<dbReference type="Proteomes" id="UP000263012">
    <property type="component" value="Chromosome"/>
</dbReference>
<dbReference type="SUPFAM" id="SSF54593">
    <property type="entry name" value="Glyoxalase/Bleomycin resistance protein/Dihydroxybiphenyl dioxygenase"/>
    <property type="match status" value="1"/>
</dbReference>
<sequence length="246" mass="27272">MLGGCKRLALEVKYLDPVVDFYREQLDLDPAHRSDREVVFPVGSGGNTDGSRNENGSDLELRRPNGVPRGGLHTHFAFACPRDVYDDWYARLDETLELQEVDFGSMRSLYADDPEGNCVEIAGVDPPSGTGEPELTRIFEVVLEVEDLPTAEARYVDLGFDVVDRGSKRRRTRLSTGSFDLELWEPHLGLADARGGVHVDLGIEATDPEAAADEISDRITKRESVEEGVRIRDPDGHYVTLSDAMP</sequence>
<dbReference type="InterPro" id="IPR037523">
    <property type="entry name" value="VOC_core"/>
</dbReference>
<name>A0A343TL20_9EURY</name>
<evidence type="ECO:0000259" key="2">
    <source>
        <dbReference type="PROSITE" id="PS51819"/>
    </source>
</evidence>
<dbReference type="EMBL" id="CP025066">
    <property type="protein sequence ID" value="AUX09792.1"/>
    <property type="molecule type" value="Genomic_DNA"/>
</dbReference>
<evidence type="ECO:0000256" key="1">
    <source>
        <dbReference type="SAM" id="MobiDB-lite"/>
    </source>
</evidence>
<reference evidence="4" key="1">
    <citation type="submission" date="2017-11" db="EMBL/GenBank/DDBJ databases">
        <title>Phenotypic and genomic properties of facultatively anaerobic sulfur-reducing natronoarchaea from hypersaline soda lakes.</title>
        <authorList>
            <person name="Sorokin D.Y."/>
            <person name="Kublanov I.V."/>
            <person name="Roman P."/>
            <person name="Sinninghe Damste J.S."/>
            <person name="Golyshin P.N."/>
            <person name="Rojo D."/>
            <person name="Ciordia S."/>
            <person name="Mena M.D.C."/>
            <person name="Ferrer M."/>
            <person name="Messina E."/>
            <person name="Smedile F."/>
            <person name="La Spada G."/>
            <person name="La Cono V."/>
            <person name="Yakimov M.M."/>
        </authorList>
    </citation>
    <scope>NUCLEOTIDE SEQUENCE [LARGE SCALE GENOMIC DNA]</scope>
    <source>
        <strain evidence="4">AArc-Sl</strain>
    </source>
</reference>
<dbReference type="PROSITE" id="PS51819">
    <property type="entry name" value="VOC"/>
    <property type="match status" value="1"/>
</dbReference>
<dbReference type="CDD" id="cd06587">
    <property type="entry name" value="VOC"/>
    <property type="match status" value="1"/>
</dbReference>
<proteinExistence type="predicted"/>
<keyword evidence="4" id="KW-1185">Reference proteome</keyword>
<protein>
    <submittedName>
        <fullName evidence="3">Fosmidomycin resistance protein</fullName>
    </submittedName>
</protein>
<dbReference type="GeneID" id="37878518"/>
<dbReference type="KEGG" id="hdf:AArcSl_2167"/>
<dbReference type="InterPro" id="IPR029068">
    <property type="entry name" value="Glyas_Bleomycin-R_OHBP_Dase"/>
</dbReference>
<dbReference type="OrthoDB" id="304574at2157"/>
<accession>A0A343TL20</accession>
<organism evidence="3 4">
    <name type="scientific">Halalkaliarchaeum desulfuricum</name>
    <dbReference type="NCBI Taxonomy" id="2055893"/>
    <lineage>
        <taxon>Archaea</taxon>
        <taxon>Methanobacteriati</taxon>
        <taxon>Methanobacteriota</taxon>
        <taxon>Stenosarchaea group</taxon>
        <taxon>Halobacteria</taxon>
        <taxon>Halobacteriales</taxon>
        <taxon>Haloferacaceae</taxon>
        <taxon>Halalkaliarchaeum</taxon>
    </lineage>
</organism>
<dbReference type="Gene3D" id="3.10.180.10">
    <property type="entry name" value="2,3-Dihydroxybiphenyl 1,2-Dioxygenase, domain 1"/>
    <property type="match status" value="2"/>
</dbReference>
<feature type="region of interest" description="Disordered" evidence="1">
    <location>
        <begin position="37"/>
        <end position="65"/>
    </location>
</feature>
<dbReference type="AlphaFoldDB" id="A0A343TL20"/>
<gene>
    <name evidence="3" type="ORF">AArcSl_2167</name>
</gene>
<evidence type="ECO:0000313" key="3">
    <source>
        <dbReference type="EMBL" id="AUX09792.1"/>
    </source>
</evidence>
<dbReference type="RefSeq" id="WP_119818966.1">
    <property type="nucleotide sequence ID" value="NZ_CP025066.1"/>
</dbReference>
<evidence type="ECO:0000313" key="4">
    <source>
        <dbReference type="Proteomes" id="UP000263012"/>
    </source>
</evidence>